<dbReference type="SUPFAM" id="SSF51735">
    <property type="entry name" value="NAD(P)-binding Rossmann-fold domains"/>
    <property type="match status" value="1"/>
</dbReference>
<dbReference type="GO" id="GO:0006740">
    <property type="term" value="P:NADPH regeneration"/>
    <property type="evidence" value="ECO:0007669"/>
    <property type="project" value="TreeGrafter"/>
</dbReference>
<dbReference type="Gene3D" id="3.40.50.720">
    <property type="entry name" value="NAD(P)-binding Rossmann-like Domain"/>
    <property type="match status" value="1"/>
</dbReference>
<sequence>MPAKARTNPDTPAPATSQETTIDTNPTPLPLRTVLLGAGIFASTTHAAVLEQHRNTVFAVVGVWSRRRTERLIALADRFACPAYAGDADLLSLLARDDVDALVTSLPLDVQPQMVRQILQHNAQGTRPKHVLSEKPIGPTVDAVTSLVELYESHQQSPRHSAPYVWSVAENFRYEPGIVATSRAVATSVPTDADSSSSSSSSVPTHTIGTPLLASLQIRAPFLPDNQFLNTPWRKNASWYGGLFIDSFVHHAAGLRAVLGEVETVSAVTSDRADYLPGVDTLAAQLTWSSGVQGVVSVTYAGRDLQYEFGITGTTGTVSLERAGLGHRLTVVSSSHTASTGTDREKVATTDNTSTTTTTEYGFTGVEEEFLAFAGACRGQGSDRNTPREALRDLALVETLLASGQQNGRPLPVPKY</sequence>
<dbReference type="PANTHER" id="PTHR42840:SF5">
    <property type="entry name" value="NAD(P)-BINDING ROSSMANN-FOLD SUPERFAMILY PROTEIN"/>
    <property type="match status" value="1"/>
</dbReference>
<dbReference type="InterPro" id="IPR036291">
    <property type="entry name" value="NAD(P)-bd_dom_sf"/>
</dbReference>
<dbReference type="GO" id="GO:0016491">
    <property type="term" value="F:oxidoreductase activity"/>
    <property type="evidence" value="ECO:0007669"/>
    <property type="project" value="TreeGrafter"/>
</dbReference>
<protein>
    <recommendedName>
        <fullName evidence="5">Oxidoreductase</fullName>
    </recommendedName>
</protein>
<evidence type="ECO:0000313" key="4">
    <source>
        <dbReference type="EMBL" id="CAG9283441.1"/>
    </source>
</evidence>
<evidence type="ECO:0000256" key="1">
    <source>
        <dbReference type="SAM" id="MobiDB-lite"/>
    </source>
</evidence>
<evidence type="ECO:0000259" key="2">
    <source>
        <dbReference type="Pfam" id="PF01408"/>
    </source>
</evidence>
<evidence type="ECO:0000259" key="3">
    <source>
        <dbReference type="Pfam" id="PF02894"/>
    </source>
</evidence>
<dbReference type="InterPro" id="IPR004104">
    <property type="entry name" value="Gfo/Idh/MocA-like_OxRdtase_C"/>
</dbReference>
<dbReference type="Pfam" id="PF01408">
    <property type="entry name" value="GFO_IDH_MocA"/>
    <property type="match status" value="1"/>
</dbReference>
<dbReference type="GO" id="GO:0000166">
    <property type="term" value="F:nucleotide binding"/>
    <property type="evidence" value="ECO:0007669"/>
    <property type="project" value="InterPro"/>
</dbReference>
<dbReference type="GO" id="GO:0005737">
    <property type="term" value="C:cytoplasm"/>
    <property type="evidence" value="ECO:0007669"/>
    <property type="project" value="TreeGrafter"/>
</dbReference>
<dbReference type="EMBL" id="OU594960">
    <property type="protein sequence ID" value="CAG9283441.1"/>
    <property type="molecule type" value="Genomic_DNA"/>
</dbReference>
<feature type="region of interest" description="Disordered" evidence="1">
    <location>
        <begin position="1"/>
        <end position="28"/>
    </location>
</feature>
<proteinExistence type="predicted"/>
<feature type="domain" description="Gfo/Idh/MocA-like oxidoreductase N-terminal" evidence="2">
    <location>
        <begin position="32"/>
        <end position="155"/>
    </location>
</feature>
<reference evidence="4" key="1">
    <citation type="submission" date="2022-02" db="EMBL/GenBank/DDBJ databases">
        <authorList>
            <person name="Giguere J D."/>
        </authorList>
    </citation>
    <scope>NUCLEOTIDE SEQUENCE</scope>
    <source>
        <strain evidence="4">CCAP 1055/1</strain>
    </source>
</reference>
<accession>A0A8J9T391</accession>
<dbReference type="PANTHER" id="PTHR42840">
    <property type="entry name" value="NAD(P)-BINDING ROSSMANN-FOLD SUPERFAMILY PROTEIN-RELATED"/>
    <property type="match status" value="1"/>
</dbReference>
<dbReference type="AlphaFoldDB" id="A0A8J9T391"/>
<gene>
    <name evidence="4" type="ORF">PTTT1_LOCUS22803</name>
</gene>
<organism evidence="4">
    <name type="scientific">Phaeodactylum tricornutum</name>
    <name type="common">Diatom</name>
    <dbReference type="NCBI Taxonomy" id="2850"/>
    <lineage>
        <taxon>Eukaryota</taxon>
        <taxon>Sar</taxon>
        <taxon>Stramenopiles</taxon>
        <taxon>Ochrophyta</taxon>
        <taxon>Bacillariophyta</taxon>
        <taxon>Bacillariophyceae</taxon>
        <taxon>Bacillariophycidae</taxon>
        <taxon>Naviculales</taxon>
        <taxon>Phaeodactylaceae</taxon>
        <taxon>Phaeodactylum</taxon>
    </lineage>
</organism>
<dbReference type="Proteomes" id="UP000836788">
    <property type="component" value="Chromosome 19"/>
</dbReference>
<dbReference type="Pfam" id="PF02894">
    <property type="entry name" value="GFO_IDH_MocA_C"/>
    <property type="match status" value="1"/>
</dbReference>
<feature type="domain" description="Gfo/Idh/MocA-like oxidoreductase C-terminal" evidence="3">
    <location>
        <begin position="205"/>
        <end position="410"/>
    </location>
</feature>
<dbReference type="SUPFAM" id="SSF55347">
    <property type="entry name" value="Glyceraldehyde-3-phosphate dehydrogenase-like, C-terminal domain"/>
    <property type="match status" value="1"/>
</dbReference>
<evidence type="ECO:0008006" key="5">
    <source>
        <dbReference type="Google" id="ProtNLM"/>
    </source>
</evidence>
<dbReference type="InterPro" id="IPR000683">
    <property type="entry name" value="Gfo/Idh/MocA-like_OxRdtase_N"/>
</dbReference>
<feature type="compositionally biased region" description="Polar residues" evidence="1">
    <location>
        <begin position="8"/>
        <end position="26"/>
    </location>
</feature>
<dbReference type="Gene3D" id="3.30.360.10">
    <property type="entry name" value="Dihydrodipicolinate Reductase, domain 2"/>
    <property type="match status" value="1"/>
</dbReference>
<name>A0A8J9T391_PHATR</name>